<dbReference type="OrthoDB" id="9814092at2"/>
<dbReference type="AlphaFoldDB" id="A0A1H8E789"/>
<evidence type="ECO:0000313" key="2">
    <source>
        <dbReference type="Proteomes" id="UP000199531"/>
    </source>
</evidence>
<dbReference type="RefSeq" id="WP_091813604.1">
    <property type="nucleotide sequence ID" value="NZ_FOCW01000001.1"/>
</dbReference>
<protein>
    <recommendedName>
        <fullName evidence="3">PLD phosphodiesterase domain-containing protein</fullName>
    </recommendedName>
</protein>
<dbReference type="EMBL" id="FOCW01000001">
    <property type="protein sequence ID" value="SEN15286.1"/>
    <property type="molecule type" value="Genomic_DNA"/>
</dbReference>
<accession>A0A1H8E789</accession>
<name>A0A1H8E789_9BURK</name>
<sequence>MSATIATLTTLFAQQRLQEDGLAALGLTAPLCAMRWSSSSQSATYLSGELALALPAPCAPFSGTLEWLASGSEFIDAAGAPVTDPVAVVRLHPHAAQRLERLAAARFTTDGVLVQPVPATFVVRLAEQPDRTPQRVEAGEALGGDIPPSPQVSFHDTRGMIICPVAVAAMLADLLTALPALHHPAAAGNPGDVNGLASLAALASGNHVMLCDLHGALFTPLPGTGMMVQGGGSPGNANAGHITLSPGQQLQASSTSQQRLHWGWAPNGTLDQLPLQLPALPTSYPPPLFSGAGAPNLTRRFFRVFVVDGEWHLLGNRSQEDIRGIPGDDGNTPTDLRPPVRNHITLGYLTDGPDILAATRQVVERFMNQATGLVMACSPQFQPTGLPPAPGAQAHWPVFPSMSTATFNVGLPSPATGLTARWAAANSADVVVTLAATATPAGTGIRIYPRLFQEIVTIAAEPSFLRGDGGAALADGTNPTEVLLSNPFGLAEGANQPPDPTLVMDVVLAAANGQRRLFGGLSAPVGAPGAAPAPAALGGLSMLDAVPLNMRGICPVPLFGLKPDAVPPSGSPGSVTELLHKFASETTPRTGPRLPMQARFETIVASAIGPAAQDGALAWQAVCTGARWMDESRSAMHLLGNPGNPPGPDVHTNGIRVDGQLAHDLAWHALRRARPLLPLPGSPGGLDGWLLFGSGDNFNLPPEPAGAGSPTGMGALLQTAAPQSETPELSLAPESLFTDPTPSLQAMADDLASRLGSPAPTLDMRNADRQLAQVRREYWVSRNGRRDALWSLRRVLADARELVYIESAQFARTAQPGQAGAHAIDLVNVLLDSMTEHPALCVLVCVPRMTDMQPSHGGWVRQALAARREAALAFAANASVARRFALFHPIGFPGRAIALRGSTVIVDDVYALTGSSHFRRRGLTFDGAVDLATLDRTLDQGYSQRIRAFRRRLMARRLGIAPPAGPATPLSAEWIRLERPRSAFALVQDMLDQGGLGVIEPLWEGPSDDSVLPQTAAVADPDGVDTGNFLPLFASLLGPDA</sequence>
<evidence type="ECO:0008006" key="3">
    <source>
        <dbReference type="Google" id="ProtNLM"/>
    </source>
</evidence>
<reference evidence="1 2" key="1">
    <citation type="submission" date="2016-10" db="EMBL/GenBank/DDBJ databases">
        <authorList>
            <person name="de Groot N.N."/>
        </authorList>
    </citation>
    <scope>NUCLEOTIDE SEQUENCE [LARGE SCALE GENOMIC DNA]</scope>
    <source>
        <strain evidence="1 2">DSM 15123</strain>
    </source>
</reference>
<dbReference type="Proteomes" id="UP000199531">
    <property type="component" value="Unassembled WGS sequence"/>
</dbReference>
<organism evidence="1 2">
    <name type="scientific">Brachymonas denitrificans DSM 15123</name>
    <dbReference type="NCBI Taxonomy" id="1121117"/>
    <lineage>
        <taxon>Bacteria</taxon>
        <taxon>Pseudomonadati</taxon>
        <taxon>Pseudomonadota</taxon>
        <taxon>Betaproteobacteria</taxon>
        <taxon>Burkholderiales</taxon>
        <taxon>Comamonadaceae</taxon>
        <taxon>Brachymonas</taxon>
    </lineage>
</organism>
<gene>
    <name evidence="1" type="ORF">SAMN02745977_00585</name>
</gene>
<dbReference type="SUPFAM" id="SSF56024">
    <property type="entry name" value="Phospholipase D/nuclease"/>
    <property type="match status" value="1"/>
</dbReference>
<proteinExistence type="predicted"/>
<dbReference type="STRING" id="1121117.SAMN02745977_00585"/>
<keyword evidence="2" id="KW-1185">Reference proteome</keyword>
<evidence type="ECO:0000313" key="1">
    <source>
        <dbReference type="EMBL" id="SEN15286.1"/>
    </source>
</evidence>